<evidence type="ECO:0000259" key="4">
    <source>
        <dbReference type="Pfam" id="PF04500"/>
    </source>
</evidence>
<keyword evidence="1" id="KW-0479">Metal-binding</keyword>
<evidence type="ECO:0000256" key="1">
    <source>
        <dbReference type="ARBA" id="ARBA00022723"/>
    </source>
</evidence>
<keyword evidence="6" id="KW-1185">Reference proteome</keyword>
<comment type="caution">
    <text evidence="5">The sequence shown here is derived from an EMBL/GenBank/DDBJ whole genome shotgun (WGS) entry which is preliminary data.</text>
</comment>
<keyword evidence="3" id="KW-0862">Zinc</keyword>
<dbReference type="InterPro" id="IPR007588">
    <property type="entry name" value="Znf_FLYWCH"/>
</dbReference>
<dbReference type="Pfam" id="PF04500">
    <property type="entry name" value="FLYWCH"/>
    <property type="match status" value="1"/>
</dbReference>
<dbReference type="Gene3D" id="2.20.25.240">
    <property type="match status" value="1"/>
</dbReference>
<evidence type="ECO:0000313" key="5">
    <source>
        <dbReference type="EMBL" id="GBP52259.1"/>
    </source>
</evidence>
<name>A0A4C1WPK4_EUMVA</name>
<feature type="domain" description="FLYWCH-type" evidence="4">
    <location>
        <begin position="31"/>
        <end position="86"/>
    </location>
</feature>
<dbReference type="AlphaFoldDB" id="A0A4C1WPK4"/>
<keyword evidence="2" id="KW-0863">Zinc-finger</keyword>
<protein>
    <recommendedName>
        <fullName evidence="4">FLYWCH-type domain-containing protein</fullName>
    </recommendedName>
</protein>
<evidence type="ECO:0000256" key="3">
    <source>
        <dbReference type="ARBA" id="ARBA00022833"/>
    </source>
</evidence>
<gene>
    <name evidence="5" type="ORF">EVAR_9170_1</name>
</gene>
<dbReference type="GO" id="GO:0008270">
    <property type="term" value="F:zinc ion binding"/>
    <property type="evidence" value="ECO:0007669"/>
    <property type="project" value="UniProtKB-KW"/>
</dbReference>
<dbReference type="EMBL" id="BGZK01000599">
    <property type="protein sequence ID" value="GBP52259.1"/>
    <property type="molecule type" value="Genomic_DNA"/>
</dbReference>
<dbReference type="Proteomes" id="UP000299102">
    <property type="component" value="Unassembled WGS sequence"/>
</dbReference>
<reference evidence="5 6" key="1">
    <citation type="journal article" date="2019" name="Commun. Biol.">
        <title>The bagworm genome reveals a unique fibroin gene that provides high tensile strength.</title>
        <authorList>
            <person name="Kono N."/>
            <person name="Nakamura H."/>
            <person name="Ohtoshi R."/>
            <person name="Tomita M."/>
            <person name="Numata K."/>
            <person name="Arakawa K."/>
        </authorList>
    </citation>
    <scope>NUCLEOTIDE SEQUENCE [LARGE SCALE GENOMIC DNA]</scope>
</reference>
<proteinExistence type="predicted"/>
<organism evidence="5 6">
    <name type="scientific">Eumeta variegata</name>
    <name type="common">Bagworm moth</name>
    <name type="synonym">Eumeta japonica</name>
    <dbReference type="NCBI Taxonomy" id="151549"/>
    <lineage>
        <taxon>Eukaryota</taxon>
        <taxon>Metazoa</taxon>
        <taxon>Ecdysozoa</taxon>
        <taxon>Arthropoda</taxon>
        <taxon>Hexapoda</taxon>
        <taxon>Insecta</taxon>
        <taxon>Pterygota</taxon>
        <taxon>Neoptera</taxon>
        <taxon>Endopterygota</taxon>
        <taxon>Lepidoptera</taxon>
        <taxon>Glossata</taxon>
        <taxon>Ditrysia</taxon>
        <taxon>Tineoidea</taxon>
        <taxon>Psychidae</taxon>
        <taxon>Oiketicinae</taxon>
        <taxon>Eumeta</taxon>
    </lineage>
</organism>
<dbReference type="OrthoDB" id="7471479at2759"/>
<sequence length="100" mass="11150">MVVSSMSGELNNARLHCALVVGAVLIKPEKGSKYKLLYKRHTFNKCTKSKKGIVWKCSLSKKENCDAKIVTDENLRIVSSKGSHNHGKSDVNSKHVYFTV</sequence>
<accession>A0A4C1WPK4</accession>
<evidence type="ECO:0000313" key="6">
    <source>
        <dbReference type="Proteomes" id="UP000299102"/>
    </source>
</evidence>
<evidence type="ECO:0000256" key="2">
    <source>
        <dbReference type="ARBA" id="ARBA00022771"/>
    </source>
</evidence>